<accession>A0ACB7V0H9</accession>
<reference evidence="2" key="1">
    <citation type="journal article" date="2022" name="Nat. Commun.">
        <title>Chromosome evolution and the genetic basis of agronomically important traits in greater yam.</title>
        <authorList>
            <person name="Bredeson J.V."/>
            <person name="Lyons J.B."/>
            <person name="Oniyinde I.O."/>
            <person name="Okereke N.R."/>
            <person name="Kolade O."/>
            <person name="Nnabue I."/>
            <person name="Nwadili C.O."/>
            <person name="Hribova E."/>
            <person name="Parker M."/>
            <person name="Nwogha J."/>
            <person name="Shu S."/>
            <person name="Carlson J."/>
            <person name="Kariba R."/>
            <person name="Muthemba S."/>
            <person name="Knop K."/>
            <person name="Barton G.J."/>
            <person name="Sherwood A.V."/>
            <person name="Lopez-Montes A."/>
            <person name="Asiedu R."/>
            <person name="Jamnadass R."/>
            <person name="Muchugi A."/>
            <person name="Goodstein D."/>
            <person name="Egesi C.N."/>
            <person name="Featherston J."/>
            <person name="Asfaw A."/>
            <person name="Simpson G.G."/>
            <person name="Dolezel J."/>
            <person name="Hendre P.S."/>
            <person name="Van Deynze A."/>
            <person name="Kumar P.L."/>
            <person name="Obidiegwu J.E."/>
            <person name="Bhattacharjee R."/>
            <person name="Rokhsar D.S."/>
        </authorList>
    </citation>
    <scope>NUCLEOTIDE SEQUENCE [LARGE SCALE GENOMIC DNA]</scope>
    <source>
        <strain evidence="2">cv. TDa95/00328</strain>
    </source>
</reference>
<dbReference type="EMBL" id="CM037022">
    <property type="protein sequence ID" value="KAH7666676.1"/>
    <property type="molecule type" value="Genomic_DNA"/>
</dbReference>
<sequence length="420" mass="48041">MASWPMDHQLEVISSLRITPLDDDDEGQDEVEEIEIDEDDEEEEEEEEEGVTLGFVEKPKNPRCLLRHLFPSKAGGVAAWLDPVDLPPESARTCGFCGDPLQFFLQIYAPISEKESTFHRTLFVFMCPSMACLLRDQHEQWKHGVDKPHRSVKVFRCQLPRSNPFYSSEPPKYDGTDKPLSTGAVLCSWCGTWKGEKVCSSCRKARYCSEKHQLMHWRSGHKNDCRQIIISSQSSVLDHGNGREKLAAIEKVACRSLWREYEIAIEEESTYESTISEDNGCGTSIVPANNKKDETFQSVLNKFEANADKKKWASFQELIARAPEQVLRYCRDLTAKPLWPLLIGRPSKEDIPKCNYCKGPLCYEFQIMPQLLYYFDVKNEPDSLDWATIVVFTCLNSCEASLAYKEEFAWVQLYPSTGTL</sequence>
<comment type="caution">
    <text evidence="1">The sequence shown here is derived from an EMBL/GenBank/DDBJ whole genome shotgun (WGS) entry which is preliminary data.</text>
</comment>
<protein>
    <submittedName>
        <fullName evidence="1">Pre-rRNA-processing protein TSR4 protein</fullName>
    </submittedName>
</protein>
<evidence type="ECO:0000313" key="1">
    <source>
        <dbReference type="EMBL" id="KAH7666676.1"/>
    </source>
</evidence>
<name>A0ACB7V0H9_DIOAL</name>
<proteinExistence type="predicted"/>
<gene>
    <name evidence="1" type="ORF">IHE45_12G011300</name>
</gene>
<keyword evidence="2" id="KW-1185">Reference proteome</keyword>
<dbReference type="Proteomes" id="UP000827976">
    <property type="component" value="Chromosome 12"/>
</dbReference>
<organism evidence="1 2">
    <name type="scientific">Dioscorea alata</name>
    <name type="common">Purple yam</name>
    <dbReference type="NCBI Taxonomy" id="55571"/>
    <lineage>
        <taxon>Eukaryota</taxon>
        <taxon>Viridiplantae</taxon>
        <taxon>Streptophyta</taxon>
        <taxon>Embryophyta</taxon>
        <taxon>Tracheophyta</taxon>
        <taxon>Spermatophyta</taxon>
        <taxon>Magnoliopsida</taxon>
        <taxon>Liliopsida</taxon>
        <taxon>Dioscoreales</taxon>
        <taxon>Dioscoreaceae</taxon>
        <taxon>Dioscorea</taxon>
    </lineage>
</organism>
<evidence type="ECO:0000313" key="2">
    <source>
        <dbReference type="Proteomes" id="UP000827976"/>
    </source>
</evidence>